<proteinExistence type="predicted"/>
<name>A0A0E9V3X2_ANGAN</name>
<reference evidence="1" key="2">
    <citation type="journal article" date="2015" name="Fish Shellfish Immunol.">
        <title>Early steps in the European eel (Anguilla anguilla)-Vibrio vulnificus interaction in the gills: Role of the RtxA13 toxin.</title>
        <authorList>
            <person name="Callol A."/>
            <person name="Pajuelo D."/>
            <person name="Ebbesson L."/>
            <person name="Teles M."/>
            <person name="MacKenzie S."/>
            <person name="Amaro C."/>
        </authorList>
    </citation>
    <scope>NUCLEOTIDE SEQUENCE</scope>
</reference>
<accession>A0A0E9V3X2</accession>
<evidence type="ECO:0000313" key="1">
    <source>
        <dbReference type="EMBL" id="JAH72804.1"/>
    </source>
</evidence>
<sequence length="14" mass="1699">MDMDMDICKLRNTI</sequence>
<protein>
    <submittedName>
        <fullName evidence="1">Uncharacterized protein</fullName>
    </submittedName>
</protein>
<reference evidence="1" key="1">
    <citation type="submission" date="2014-11" db="EMBL/GenBank/DDBJ databases">
        <authorList>
            <person name="Amaro Gonzalez C."/>
        </authorList>
    </citation>
    <scope>NUCLEOTIDE SEQUENCE</scope>
</reference>
<dbReference type="EMBL" id="GBXM01035773">
    <property type="protein sequence ID" value="JAH72804.1"/>
    <property type="molecule type" value="Transcribed_RNA"/>
</dbReference>
<organism evidence="1">
    <name type="scientific">Anguilla anguilla</name>
    <name type="common">European freshwater eel</name>
    <name type="synonym">Muraena anguilla</name>
    <dbReference type="NCBI Taxonomy" id="7936"/>
    <lineage>
        <taxon>Eukaryota</taxon>
        <taxon>Metazoa</taxon>
        <taxon>Chordata</taxon>
        <taxon>Craniata</taxon>
        <taxon>Vertebrata</taxon>
        <taxon>Euteleostomi</taxon>
        <taxon>Actinopterygii</taxon>
        <taxon>Neopterygii</taxon>
        <taxon>Teleostei</taxon>
        <taxon>Anguilliformes</taxon>
        <taxon>Anguillidae</taxon>
        <taxon>Anguilla</taxon>
    </lineage>
</organism>